<dbReference type="SUPFAM" id="SSF53850">
    <property type="entry name" value="Periplasmic binding protein-like II"/>
    <property type="match status" value="1"/>
</dbReference>
<dbReference type="PANTHER" id="PTHR30419:SF8">
    <property type="entry name" value="NITROGEN ASSIMILATION TRANSCRIPTIONAL ACTIVATOR-RELATED"/>
    <property type="match status" value="1"/>
</dbReference>
<dbReference type="InterPro" id="IPR036390">
    <property type="entry name" value="WH_DNA-bd_sf"/>
</dbReference>
<evidence type="ECO:0000256" key="1">
    <source>
        <dbReference type="ARBA" id="ARBA00009437"/>
    </source>
</evidence>
<dbReference type="GO" id="GO:0003700">
    <property type="term" value="F:DNA-binding transcription factor activity"/>
    <property type="evidence" value="ECO:0007669"/>
    <property type="project" value="InterPro"/>
</dbReference>
<evidence type="ECO:0000256" key="2">
    <source>
        <dbReference type="ARBA" id="ARBA00023015"/>
    </source>
</evidence>
<dbReference type="Pfam" id="PF03466">
    <property type="entry name" value="LysR_substrate"/>
    <property type="match status" value="1"/>
</dbReference>
<organism evidence="6 7">
    <name type="scientific">Pigmentiphaga litoralis</name>
    <dbReference type="NCBI Taxonomy" id="516702"/>
    <lineage>
        <taxon>Bacteria</taxon>
        <taxon>Pseudomonadati</taxon>
        <taxon>Pseudomonadota</taxon>
        <taxon>Betaproteobacteria</taxon>
        <taxon>Burkholderiales</taxon>
        <taxon>Alcaligenaceae</taxon>
        <taxon>Pigmentiphaga</taxon>
    </lineage>
</organism>
<dbReference type="FunFam" id="1.10.10.10:FF:000001">
    <property type="entry name" value="LysR family transcriptional regulator"/>
    <property type="match status" value="1"/>
</dbReference>
<dbReference type="AlphaFoldDB" id="A0A7Y9LMQ7"/>
<dbReference type="InterPro" id="IPR005119">
    <property type="entry name" value="LysR_subst-bd"/>
</dbReference>
<dbReference type="GO" id="GO:0003677">
    <property type="term" value="F:DNA binding"/>
    <property type="evidence" value="ECO:0007669"/>
    <property type="project" value="UniProtKB-KW"/>
</dbReference>
<dbReference type="SUPFAM" id="SSF46785">
    <property type="entry name" value="Winged helix' DNA-binding domain"/>
    <property type="match status" value="1"/>
</dbReference>
<evidence type="ECO:0000256" key="3">
    <source>
        <dbReference type="ARBA" id="ARBA00023125"/>
    </source>
</evidence>
<dbReference type="Proteomes" id="UP000542125">
    <property type="component" value="Unassembled WGS sequence"/>
</dbReference>
<dbReference type="Pfam" id="PF00126">
    <property type="entry name" value="HTH_1"/>
    <property type="match status" value="1"/>
</dbReference>
<dbReference type="RefSeq" id="WP_179585188.1">
    <property type="nucleotide sequence ID" value="NZ_JACBYR010000001.1"/>
</dbReference>
<dbReference type="CDD" id="cd08440">
    <property type="entry name" value="PBP2_LTTR_like_4"/>
    <property type="match status" value="1"/>
</dbReference>
<protein>
    <submittedName>
        <fullName evidence="6">DNA-binding transcriptional LysR family regulator</fullName>
    </submittedName>
</protein>
<proteinExistence type="inferred from homology"/>
<dbReference type="Gene3D" id="1.10.10.10">
    <property type="entry name" value="Winged helix-like DNA-binding domain superfamily/Winged helix DNA-binding domain"/>
    <property type="match status" value="1"/>
</dbReference>
<evidence type="ECO:0000313" key="6">
    <source>
        <dbReference type="EMBL" id="NYE82363.1"/>
    </source>
</evidence>
<keyword evidence="7" id="KW-1185">Reference proteome</keyword>
<comment type="caution">
    <text evidence="6">The sequence shown here is derived from an EMBL/GenBank/DDBJ whole genome shotgun (WGS) entry which is preliminary data.</text>
</comment>
<evidence type="ECO:0000313" key="7">
    <source>
        <dbReference type="Proteomes" id="UP000542125"/>
    </source>
</evidence>
<dbReference type="InterPro" id="IPR000847">
    <property type="entry name" value="LysR_HTH_N"/>
</dbReference>
<dbReference type="Gene3D" id="3.40.190.290">
    <property type="match status" value="1"/>
</dbReference>
<dbReference type="EMBL" id="JACBYR010000001">
    <property type="protein sequence ID" value="NYE82363.1"/>
    <property type="molecule type" value="Genomic_DNA"/>
</dbReference>
<dbReference type="InterPro" id="IPR050950">
    <property type="entry name" value="HTH-type_LysR_regulators"/>
</dbReference>
<keyword evidence="4" id="KW-0804">Transcription</keyword>
<gene>
    <name evidence="6" type="ORF">FHW18_001634</name>
</gene>
<dbReference type="GO" id="GO:0005829">
    <property type="term" value="C:cytosol"/>
    <property type="evidence" value="ECO:0007669"/>
    <property type="project" value="TreeGrafter"/>
</dbReference>
<dbReference type="PROSITE" id="PS50931">
    <property type="entry name" value="HTH_LYSR"/>
    <property type="match status" value="1"/>
</dbReference>
<dbReference type="InterPro" id="IPR036388">
    <property type="entry name" value="WH-like_DNA-bd_sf"/>
</dbReference>
<dbReference type="PRINTS" id="PR00039">
    <property type="entry name" value="HTHLYSR"/>
</dbReference>
<name>A0A7Y9LMQ7_9BURK</name>
<feature type="domain" description="HTH lysR-type" evidence="5">
    <location>
        <begin position="5"/>
        <end position="62"/>
    </location>
</feature>
<evidence type="ECO:0000256" key="4">
    <source>
        <dbReference type="ARBA" id="ARBA00023163"/>
    </source>
</evidence>
<reference evidence="6 7" key="1">
    <citation type="submission" date="2020-07" db="EMBL/GenBank/DDBJ databases">
        <title>Genomic Encyclopedia of Type Strains, Phase IV (KMG-V): Genome sequencing to study the core and pangenomes of soil and plant-associated prokaryotes.</title>
        <authorList>
            <person name="Whitman W."/>
        </authorList>
    </citation>
    <scope>NUCLEOTIDE SEQUENCE [LARGE SCALE GENOMIC DNA]</scope>
    <source>
        <strain evidence="6 7">SAS40</strain>
    </source>
</reference>
<evidence type="ECO:0000259" key="5">
    <source>
        <dbReference type="PROSITE" id="PS50931"/>
    </source>
</evidence>
<dbReference type="PANTHER" id="PTHR30419">
    <property type="entry name" value="HTH-TYPE TRANSCRIPTIONAL REGULATOR YBHD"/>
    <property type="match status" value="1"/>
</dbReference>
<keyword evidence="2" id="KW-0805">Transcription regulation</keyword>
<comment type="similarity">
    <text evidence="1">Belongs to the LysR transcriptional regulatory family.</text>
</comment>
<sequence length="300" mass="32643">MRARLTVHELEAFLHIADVKNFRIASEQLHVSQPALTRTIKTLEGKLGVRLFDRNTRRVDLTSAGQELLPIARRIVSEFDSSLSDLSEFVAGQRGSVTIASLPSVAAALLPHAIAEYEQSHPHVVIGLHSLPAERSLALLIDGTADFALSSPPSHDAAGIDYAPLLRDEFVLICGKRDPFARLKKASWSRLTERPFLASGEGTSVRRITDRVLAETGQTIVPKYESSSLALIGAMVAAGLGITAIPRMTLRLLDASELAVVPMEAPPVYRELGVLTRKDRFLSAAVTRFIDVLRRQQGGG</sequence>
<accession>A0A7Y9LMQ7</accession>
<keyword evidence="3 6" id="KW-0238">DNA-binding</keyword>